<sequence length="121" mass="14013">MSLKPRYFSNLFKITLVVVILSYLYVEIEIKCFLNIFIYLKVLGVRNAVVKVVKEVAQQAAKHTTREKPRIRVQATTRNVGEKQKPGNYLRENSPTEGWEPTHPVEGKMVKFSEYGNIEEQ</sequence>
<dbReference type="Proteomes" id="UP000580250">
    <property type="component" value="Unassembled WGS sequence"/>
</dbReference>
<comment type="caution">
    <text evidence="3">The sequence shown here is derived from an EMBL/GenBank/DDBJ whole genome shotgun (WGS) entry which is preliminary data.</text>
</comment>
<reference evidence="3 4" key="1">
    <citation type="submission" date="2020-08" db="EMBL/GenBank/DDBJ databases">
        <authorList>
            <person name="Koutsovoulos G."/>
            <person name="Danchin GJ E."/>
        </authorList>
    </citation>
    <scope>NUCLEOTIDE SEQUENCE [LARGE SCALE GENOMIC DNA]</scope>
</reference>
<keyword evidence="2" id="KW-0812">Transmembrane</keyword>
<feature type="region of interest" description="Disordered" evidence="1">
    <location>
        <begin position="64"/>
        <end position="104"/>
    </location>
</feature>
<evidence type="ECO:0000256" key="1">
    <source>
        <dbReference type="SAM" id="MobiDB-lite"/>
    </source>
</evidence>
<proteinExistence type="predicted"/>
<dbReference type="EMBL" id="CAJEWN010000203">
    <property type="protein sequence ID" value="CAD2172624.1"/>
    <property type="molecule type" value="Genomic_DNA"/>
</dbReference>
<evidence type="ECO:0000313" key="4">
    <source>
        <dbReference type="Proteomes" id="UP000580250"/>
    </source>
</evidence>
<keyword evidence="2" id="KW-0472">Membrane</keyword>
<evidence type="ECO:0000313" key="3">
    <source>
        <dbReference type="EMBL" id="CAD2172624.1"/>
    </source>
</evidence>
<name>A0A6V7VE64_MELEN</name>
<feature type="transmembrane region" description="Helical" evidence="2">
    <location>
        <begin position="7"/>
        <end position="26"/>
    </location>
</feature>
<gene>
    <name evidence="3" type="ORF">MENT_LOCUS24186</name>
</gene>
<accession>A0A6V7VE64</accession>
<protein>
    <submittedName>
        <fullName evidence="3">Uncharacterized protein</fullName>
    </submittedName>
</protein>
<evidence type="ECO:0000256" key="2">
    <source>
        <dbReference type="SAM" id="Phobius"/>
    </source>
</evidence>
<keyword evidence="2" id="KW-1133">Transmembrane helix</keyword>
<dbReference type="AlphaFoldDB" id="A0A6V7VE64"/>
<organism evidence="3 4">
    <name type="scientific">Meloidogyne enterolobii</name>
    <name type="common">Root-knot nematode worm</name>
    <name type="synonym">Meloidogyne mayaguensis</name>
    <dbReference type="NCBI Taxonomy" id="390850"/>
    <lineage>
        <taxon>Eukaryota</taxon>
        <taxon>Metazoa</taxon>
        <taxon>Ecdysozoa</taxon>
        <taxon>Nematoda</taxon>
        <taxon>Chromadorea</taxon>
        <taxon>Rhabditida</taxon>
        <taxon>Tylenchina</taxon>
        <taxon>Tylenchomorpha</taxon>
        <taxon>Tylenchoidea</taxon>
        <taxon>Meloidogynidae</taxon>
        <taxon>Meloidogyninae</taxon>
        <taxon>Meloidogyne</taxon>
    </lineage>
</organism>